<evidence type="ECO:0000256" key="1">
    <source>
        <dbReference type="SAM" id="MobiDB-lite"/>
    </source>
</evidence>
<dbReference type="AlphaFoldDB" id="A0A8S9QMR1"/>
<feature type="compositionally biased region" description="Acidic residues" evidence="1">
    <location>
        <begin position="1"/>
        <end position="15"/>
    </location>
</feature>
<protein>
    <submittedName>
        <fullName evidence="2">Uncharacterized protein</fullName>
    </submittedName>
</protein>
<sequence>MEVTGVEEGDDEAEISESSHGAEDLDGTNNVSGRNKRKNVDQGAESRKNNRQFSDRMDKFETEVINMLGKMESGVTQLRTTLLLSELVGKTNQESSPSKRKLKTCPSKRRVDTGPSKRKKDTAQSTKKMDTEDYLETSLKNLSQDTFVKGFDTSQAKIEDPLDRLESGTSLKMSTTELDD</sequence>
<dbReference type="EMBL" id="QGKX02000996">
    <property type="protein sequence ID" value="KAF3555232.1"/>
    <property type="molecule type" value="Genomic_DNA"/>
</dbReference>
<gene>
    <name evidence="2" type="ORF">F2Q69_00014090</name>
</gene>
<name>A0A8S9QMR1_BRACR</name>
<feature type="region of interest" description="Disordered" evidence="1">
    <location>
        <begin position="159"/>
        <end position="180"/>
    </location>
</feature>
<comment type="caution">
    <text evidence="2">The sequence shown here is derived from an EMBL/GenBank/DDBJ whole genome shotgun (WGS) entry which is preliminary data.</text>
</comment>
<dbReference type="Proteomes" id="UP000712600">
    <property type="component" value="Unassembled WGS sequence"/>
</dbReference>
<evidence type="ECO:0000313" key="2">
    <source>
        <dbReference type="EMBL" id="KAF3555232.1"/>
    </source>
</evidence>
<reference evidence="2" key="1">
    <citation type="submission" date="2019-12" db="EMBL/GenBank/DDBJ databases">
        <title>Genome sequencing and annotation of Brassica cretica.</title>
        <authorList>
            <person name="Studholme D.J."/>
            <person name="Sarris P."/>
        </authorList>
    </citation>
    <scope>NUCLEOTIDE SEQUENCE</scope>
    <source>
        <strain evidence="2">PFS-109/04</strain>
        <tissue evidence="2">Leaf</tissue>
    </source>
</reference>
<feature type="region of interest" description="Disordered" evidence="1">
    <location>
        <begin position="1"/>
        <end position="57"/>
    </location>
</feature>
<feature type="compositionally biased region" description="Basic residues" evidence="1">
    <location>
        <begin position="98"/>
        <end position="108"/>
    </location>
</feature>
<proteinExistence type="predicted"/>
<feature type="compositionally biased region" description="Basic and acidic residues" evidence="1">
    <location>
        <begin position="38"/>
        <end position="57"/>
    </location>
</feature>
<evidence type="ECO:0000313" key="3">
    <source>
        <dbReference type="Proteomes" id="UP000712600"/>
    </source>
</evidence>
<feature type="region of interest" description="Disordered" evidence="1">
    <location>
        <begin position="88"/>
        <end position="132"/>
    </location>
</feature>
<organism evidence="2 3">
    <name type="scientific">Brassica cretica</name>
    <name type="common">Mustard</name>
    <dbReference type="NCBI Taxonomy" id="69181"/>
    <lineage>
        <taxon>Eukaryota</taxon>
        <taxon>Viridiplantae</taxon>
        <taxon>Streptophyta</taxon>
        <taxon>Embryophyta</taxon>
        <taxon>Tracheophyta</taxon>
        <taxon>Spermatophyta</taxon>
        <taxon>Magnoliopsida</taxon>
        <taxon>eudicotyledons</taxon>
        <taxon>Gunneridae</taxon>
        <taxon>Pentapetalae</taxon>
        <taxon>rosids</taxon>
        <taxon>malvids</taxon>
        <taxon>Brassicales</taxon>
        <taxon>Brassicaceae</taxon>
        <taxon>Brassiceae</taxon>
        <taxon>Brassica</taxon>
    </lineage>
</organism>
<feature type="compositionally biased region" description="Polar residues" evidence="1">
    <location>
        <begin position="167"/>
        <end position="180"/>
    </location>
</feature>
<accession>A0A8S9QMR1</accession>